<feature type="transmembrane region" description="Helical" evidence="8">
    <location>
        <begin position="378"/>
        <end position="398"/>
    </location>
</feature>
<dbReference type="PANTHER" id="PTHR24348:SF22">
    <property type="entry name" value="NON-SPECIFIC SERINE_THREONINE PROTEIN KINASE"/>
    <property type="match status" value="1"/>
</dbReference>
<evidence type="ECO:0000256" key="6">
    <source>
        <dbReference type="SAM" id="Coils"/>
    </source>
</evidence>
<dbReference type="Gene3D" id="3.30.200.20">
    <property type="entry name" value="Phosphorylase Kinase, domain 1"/>
    <property type="match status" value="1"/>
</dbReference>
<dbReference type="InterPro" id="IPR008271">
    <property type="entry name" value="Ser/Thr_kinase_AS"/>
</dbReference>
<dbReference type="GO" id="GO:0004674">
    <property type="term" value="F:protein serine/threonine kinase activity"/>
    <property type="evidence" value="ECO:0007669"/>
    <property type="project" value="InterPro"/>
</dbReference>
<dbReference type="InterPro" id="IPR000719">
    <property type="entry name" value="Prot_kinase_dom"/>
</dbReference>
<keyword evidence="8" id="KW-0472">Membrane</keyword>
<dbReference type="RefSeq" id="WP_076516943.1">
    <property type="nucleotide sequence ID" value="NZ_FTOH01000008.1"/>
</dbReference>
<evidence type="ECO:0000256" key="5">
    <source>
        <dbReference type="PROSITE-ProRule" id="PRU10141"/>
    </source>
</evidence>
<dbReference type="Pfam" id="PF00069">
    <property type="entry name" value="Pkinase"/>
    <property type="match status" value="1"/>
</dbReference>
<feature type="coiled-coil region" evidence="6">
    <location>
        <begin position="528"/>
        <end position="574"/>
    </location>
</feature>
<keyword evidence="1" id="KW-0808">Transferase</keyword>
<sequence>MTDNRDDKTRLVTGGKSTGNASNSDRKATGKPSGKASEGPAKNDDATVLAGGSTPNKSQRNPDATLVTSQTPLSTPTGSRAGSTTTGGSTPRVSALNNKVIKGRFELVSMLGAGGMGAVYKALDRRKVEASDSDPYVAVKLLNDDFRQHPDAFISLQRESRKSQTLAHPNIVTVYDFDRDRDTVFMTMEFLEGAPLDELLREHPNGLPPEQAESALRDISNALIYAHSHNIIHSDFKPGNIYVTKNKGSKVFDFGIARAVSEGSAAHGAGEKTIFDAGTLGALTPAYASYEMLKGAEPAQSDDVYALGCVAYELYAGKHPFNKTPADQALTKKLKPKRIKGLTRRQWNALSGALELKRDQRTATVDEFYKQFFGKARMLIWALAASLTAFVVGGGVYYQQYQEQLIAQAQLKVQLEEELAQKLEDSAITNQTQKIEQLVQIAALTPKWDMELRRELLNYENLVSNIDGLNTDELNESVRQRVISAYIKEAKQRIADNNLENVLSLLQYASRWEAPADQIELLTNQVLTNQEADRLRQENERLAAAKKEADLLRLEQEKREKELEEARQIRIRQEVAALEKSLRCPNQIDVAGDVASHLKALESLDPGRSADLRNIVANSLTNCFNKLAAVSPFAADTMLTEARELLPSQGQLDPLVVDYCSHLEPGTGAKGRRYTCADPLPRDALGPTMVVVPAPDGGRPIAISQYEITYDDVADYCTVSQLCDADKYARNFMPIHNIKVDFAENFAGWLSSVTGHYYRLPTYDEWLTAASADGAAEFPERNCFLKYGAIEKGLELHKTTNGKQNSFGLASHVGNVQEWAYRDNELVAAGGSRQTPLNECRYSTVTAHNGTADEFTGFRLVRELAR</sequence>
<name>A0A1N7P513_9GAMM</name>
<dbReference type="GO" id="GO:0005776">
    <property type="term" value="C:autophagosome"/>
    <property type="evidence" value="ECO:0007669"/>
    <property type="project" value="TreeGrafter"/>
</dbReference>
<feature type="coiled-coil region" evidence="6">
    <location>
        <begin position="398"/>
        <end position="426"/>
    </location>
</feature>
<dbReference type="EMBL" id="FTOH01000008">
    <property type="protein sequence ID" value="SIT05648.1"/>
    <property type="molecule type" value="Genomic_DNA"/>
</dbReference>
<evidence type="ECO:0000256" key="7">
    <source>
        <dbReference type="SAM" id="MobiDB-lite"/>
    </source>
</evidence>
<evidence type="ECO:0000313" key="11">
    <source>
        <dbReference type="Proteomes" id="UP000185639"/>
    </source>
</evidence>
<evidence type="ECO:0000256" key="2">
    <source>
        <dbReference type="ARBA" id="ARBA00022741"/>
    </source>
</evidence>
<dbReference type="PANTHER" id="PTHR24348">
    <property type="entry name" value="SERINE/THREONINE-PROTEIN KINASE UNC-51-RELATED"/>
    <property type="match status" value="1"/>
</dbReference>
<dbReference type="GO" id="GO:0016020">
    <property type="term" value="C:membrane"/>
    <property type="evidence" value="ECO:0007669"/>
    <property type="project" value="TreeGrafter"/>
</dbReference>
<dbReference type="Pfam" id="PF03781">
    <property type="entry name" value="FGE-sulfatase"/>
    <property type="match status" value="1"/>
</dbReference>
<feature type="domain" description="Protein kinase" evidence="9">
    <location>
        <begin position="105"/>
        <end position="373"/>
    </location>
</feature>
<keyword evidence="6" id="KW-0175">Coiled coil</keyword>
<reference evidence="11" key="1">
    <citation type="submission" date="2017-01" db="EMBL/GenBank/DDBJ databases">
        <authorList>
            <person name="Varghese N."/>
            <person name="Submissions S."/>
        </authorList>
    </citation>
    <scope>NUCLEOTIDE SEQUENCE [LARGE SCALE GENOMIC DNA]</scope>
    <source>
        <strain evidence="11">DSM 24913</strain>
    </source>
</reference>
<evidence type="ECO:0000259" key="9">
    <source>
        <dbReference type="PROSITE" id="PS50011"/>
    </source>
</evidence>
<keyword evidence="8" id="KW-0812">Transmembrane</keyword>
<dbReference type="Gene3D" id="1.10.510.10">
    <property type="entry name" value="Transferase(Phosphotransferase) domain 1"/>
    <property type="match status" value="1"/>
</dbReference>
<dbReference type="CDD" id="cd14014">
    <property type="entry name" value="STKc_PknB_like"/>
    <property type="match status" value="1"/>
</dbReference>
<dbReference type="InterPro" id="IPR042095">
    <property type="entry name" value="SUMF_sf"/>
</dbReference>
<dbReference type="SUPFAM" id="SSF56436">
    <property type="entry name" value="C-type lectin-like"/>
    <property type="match status" value="1"/>
</dbReference>
<keyword evidence="11" id="KW-1185">Reference proteome</keyword>
<dbReference type="InterPro" id="IPR045269">
    <property type="entry name" value="Atg1-like"/>
</dbReference>
<dbReference type="STRING" id="484498.SAMN05421686_108150"/>
<feature type="binding site" evidence="5">
    <location>
        <position position="140"/>
    </location>
    <ligand>
        <name>ATP</name>
        <dbReference type="ChEBI" id="CHEBI:30616"/>
    </ligand>
</feature>
<dbReference type="PROSITE" id="PS50011">
    <property type="entry name" value="PROTEIN_KINASE_DOM"/>
    <property type="match status" value="1"/>
</dbReference>
<evidence type="ECO:0000256" key="8">
    <source>
        <dbReference type="SAM" id="Phobius"/>
    </source>
</evidence>
<dbReference type="OrthoDB" id="9801841at2"/>
<evidence type="ECO:0000256" key="1">
    <source>
        <dbReference type="ARBA" id="ARBA00022679"/>
    </source>
</evidence>
<dbReference type="AlphaFoldDB" id="A0A1N7P513"/>
<keyword evidence="8" id="KW-1133">Transmembrane helix</keyword>
<feature type="compositionally biased region" description="Polar residues" evidence="7">
    <location>
        <begin position="53"/>
        <end position="73"/>
    </location>
</feature>
<keyword evidence="2 5" id="KW-0547">Nucleotide-binding</keyword>
<dbReference type="Proteomes" id="UP000185639">
    <property type="component" value="Unassembled WGS sequence"/>
</dbReference>
<dbReference type="Gene3D" id="3.90.1580.10">
    <property type="entry name" value="paralog of FGE (formylglycine-generating enzyme)"/>
    <property type="match status" value="1"/>
</dbReference>
<evidence type="ECO:0000256" key="3">
    <source>
        <dbReference type="ARBA" id="ARBA00022777"/>
    </source>
</evidence>
<dbReference type="GO" id="GO:0005524">
    <property type="term" value="F:ATP binding"/>
    <property type="evidence" value="ECO:0007669"/>
    <property type="project" value="UniProtKB-UniRule"/>
</dbReference>
<protein>
    <submittedName>
        <fullName evidence="10">Sulfatase-modifying factor enzyme 1</fullName>
    </submittedName>
</protein>
<dbReference type="InterPro" id="IPR011009">
    <property type="entry name" value="Kinase-like_dom_sf"/>
</dbReference>
<evidence type="ECO:0000313" key="10">
    <source>
        <dbReference type="EMBL" id="SIT05648.1"/>
    </source>
</evidence>
<organism evidence="10 11">
    <name type="scientific">Thalassolituus maritimus</name>
    <dbReference type="NCBI Taxonomy" id="484498"/>
    <lineage>
        <taxon>Bacteria</taxon>
        <taxon>Pseudomonadati</taxon>
        <taxon>Pseudomonadota</taxon>
        <taxon>Gammaproteobacteria</taxon>
        <taxon>Oceanospirillales</taxon>
        <taxon>Oceanospirillaceae</taxon>
        <taxon>Thalassolituus</taxon>
    </lineage>
</organism>
<evidence type="ECO:0000256" key="4">
    <source>
        <dbReference type="ARBA" id="ARBA00022840"/>
    </source>
</evidence>
<dbReference type="GO" id="GO:0000407">
    <property type="term" value="C:phagophore assembly site"/>
    <property type="evidence" value="ECO:0007669"/>
    <property type="project" value="TreeGrafter"/>
</dbReference>
<feature type="region of interest" description="Disordered" evidence="7">
    <location>
        <begin position="1"/>
        <end position="93"/>
    </location>
</feature>
<dbReference type="PROSITE" id="PS00108">
    <property type="entry name" value="PROTEIN_KINASE_ST"/>
    <property type="match status" value="1"/>
</dbReference>
<feature type="compositionally biased region" description="Basic and acidic residues" evidence="7">
    <location>
        <begin position="1"/>
        <end position="10"/>
    </location>
</feature>
<dbReference type="InterPro" id="IPR005532">
    <property type="entry name" value="SUMF_dom"/>
</dbReference>
<proteinExistence type="predicted"/>
<keyword evidence="4 5" id="KW-0067">ATP-binding</keyword>
<dbReference type="InterPro" id="IPR016187">
    <property type="entry name" value="CTDL_fold"/>
</dbReference>
<dbReference type="PROSITE" id="PS00107">
    <property type="entry name" value="PROTEIN_KINASE_ATP"/>
    <property type="match status" value="1"/>
</dbReference>
<dbReference type="GO" id="GO:0005829">
    <property type="term" value="C:cytosol"/>
    <property type="evidence" value="ECO:0007669"/>
    <property type="project" value="TreeGrafter"/>
</dbReference>
<dbReference type="InterPro" id="IPR017441">
    <property type="entry name" value="Protein_kinase_ATP_BS"/>
</dbReference>
<dbReference type="SUPFAM" id="SSF56112">
    <property type="entry name" value="Protein kinase-like (PK-like)"/>
    <property type="match status" value="1"/>
</dbReference>
<gene>
    <name evidence="10" type="ORF">SAMN05421686_108150</name>
</gene>
<keyword evidence="3" id="KW-0418">Kinase</keyword>
<feature type="compositionally biased region" description="Low complexity" evidence="7">
    <location>
        <begin position="74"/>
        <end position="92"/>
    </location>
</feature>
<accession>A0A1N7P513</accession>